<keyword evidence="3" id="KW-1185">Reference proteome</keyword>
<feature type="compositionally biased region" description="Polar residues" evidence="1">
    <location>
        <begin position="1"/>
        <end position="20"/>
    </location>
</feature>
<feature type="compositionally biased region" description="Basic residues" evidence="1">
    <location>
        <begin position="143"/>
        <end position="152"/>
    </location>
</feature>
<name>A0A0E0D015_9ORYZ</name>
<dbReference type="EnsemblPlants" id="OMERI03G14530.1">
    <property type="protein sequence ID" value="OMERI03G14530.1"/>
    <property type="gene ID" value="OMERI03G14530"/>
</dbReference>
<dbReference type="Proteomes" id="UP000008021">
    <property type="component" value="Chromosome 3"/>
</dbReference>
<reference evidence="2" key="1">
    <citation type="submission" date="2015-04" db="UniProtKB">
        <authorList>
            <consortium name="EnsemblPlants"/>
        </authorList>
    </citation>
    <scope>IDENTIFICATION</scope>
</reference>
<evidence type="ECO:0000313" key="2">
    <source>
        <dbReference type="EnsemblPlants" id="OMERI03G14530.1"/>
    </source>
</evidence>
<feature type="region of interest" description="Disordered" evidence="1">
    <location>
        <begin position="84"/>
        <end position="204"/>
    </location>
</feature>
<dbReference type="HOGENOM" id="CLU_1311879_0_0_1"/>
<feature type="compositionally biased region" description="Basic residues" evidence="1">
    <location>
        <begin position="95"/>
        <end position="109"/>
    </location>
</feature>
<organism evidence="2">
    <name type="scientific">Oryza meridionalis</name>
    <dbReference type="NCBI Taxonomy" id="40149"/>
    <lineage>
        <taxon>Eukaryota</taxon>
        <taxon>Viridiplantae</taxon>
        <taxon>Streptophyta</taxon>
        <taxon>Embryophyta</taxon>
        <taxon>Tracheophyta</taxon>
        <taxon>Spermatophyta</taxon>
        <taxon>Magnoliopsida</taxon>
        <taxon>Liliopsida</taxon>
        <taxon>Poales</taxon>
        <taxon>Poaceae</taxon>
        <taxon>BOP clade</taxon>
        <taxon>Oryzoideae</taxon>
        <taxon>Oryzeae</taxon>
        <taxon>Oryzinae</taxon>
        <taxon>Oryza</taxon>
    </lineage>
</organism>
<feature type="compositionally biased region" description="Gly residues" evidence="1">
    <location>
        <begin position="195"/>
        <end position="204"/>
    </location>
</feature>
<feature type="region of interest" description="Disordered" evidence="1">
    <location>
        <begin position="1"/>
        <end position="43"/>
    </location>
</feature>
<feature type="compositionally biased region" description="Basic and acidic residues" evidence="1">
    <location>
        <begin position="157"/>
        <end position="181"/>
    </location>
</feature>
<dbReference type="AlphaFoldDB" id="A0A0E0D015"/>
<proteinExistence type="predicted"/>
<evidence type="ECO:0000256" key="1">
    <source>
        <dbReference type="SAM" id="MobiDB-lite"/>
    </source>
</evidence>
<protein>
    <submittedName>
        <fullName evidence="2">Uncharacterized protein</fullName>
    </submittedName>
</protein>
<accession>A0A0E0D015</accession>
<sequence>MWGLNEGSNSNAFKKVNGTQGHLAEPTEHHKLQSSSAPLDHRRHTSPSIIATTIEVWSSPDPGLDTLDLDLEGQIRPAFCVGTCGKPWSSPTRSPHSRRWSVKGCRRRAPQSPDPTGDASDLDLGRSDPAVPLAACPGEGGGHRRRMSRRTKPGADASREASNLEKRGGRKEKGREREKGGRGRRAAPPLPATTAGGGVAGSGEAGERAAGLELSIGLFALPGH</sequence>
<dbReference type="Gramene" id="OMERI03G14530.1">
    <property type="protein sequence ID" value="OMERI03G14530.1"/>
    <property type="gene ID" value="OMERI03G14530"/>
</dbReference>
<reference evidence="2" key="2">
    <citation type="submission" date="2018-05" db="EMBL/GenBank/DDBJ databases">
        <title>OmerRS3 (Oryza meridionalis Reference Sequence Version 3).</title>
        <authorList>
            <person name="Zhang J."/>
            <person name="Kudrna D."/>
            <person name="Lee S."/>
            <person name="Talag J."/>
            <person name="Welchert J."/>
            <person name="Wing R.A."/>
        </authorList>
    </citation>
    <scope>NUCLEOTIDE SEQUENCE [LARGE SCALE GENOMIC DNA]</scope>
    <source>
        <strain evidence="2">cv. OR44</strain>
    </source>
</reference>
<evidence type="ECO:0000313" key="3">
    <source>
        <dbReference type="Proteomes" id="UP000008021"/>
    </source>
</evidence>